<protein>
    <submittedName>
        <fullName evidence="1">Uncharacterized protein</fullName>
    </submittedName>
</protein>
<evidence type="ECO:0000313" key="1">
    <source>
        <dbReference type="EMBL" id="GFD27051.1"/>
    </source>
</evidence>
<dbReference type="AlphaFoldDB" id="A0A699UZG8"/>
<gene>
    <name evidence="1" type="ORF">Tci_899020</name>
</gene>
<sequence>DVDEDSSEDSVKSPSALRFVELDNVLGFVCRGRPKPSAKAVGLPRPAIPKGTSSSVAINSARHSAGGKRWKKLRAWDVISGNVKWGEEKQVLKMKRGKGHPRM</sequence>
<name>A0A699UZG8_TANCI</name>
<comment type="caution">
    <text evidence="1">The sequence shown here is derived from an EMBL/GenBank/DDBJ whole genome shotgun (WGS) entry which is preliminary data.</text>
</comment>
<proteinExistence type="predicted"/>
<accession>A0A699UZG8</accession>
<reference evidence="1" key="1">
    <citation type="journal article" date="2019" name="Sci. Rep.">
        <title>Draft genome of Tanacetum cinerariifolium, the natural source of mosquito coil.</title>
        <authorList>
            <person name="Yamashiro T."/>
            <person name="Shiraishi A."/>
            <person name="Satake H."/>
            <person name="Nakayama K."/>
        </authorList>
    </citation>
    <scope>NUCLEOTIDE SEQUENCE</scope>
</reference>
<organism evidence="1">
    <name type="scientific">Tanacetum cinerariifolium</name>
    <name type="common">Dalmatian daisy</name>
    <name type="synonym">Chrysanthemum cinerariifolium</name>
    <dbReference type="NCBI Taxonomy" id="118510"/>
    <lineage>
        <taxon>Eukaryota</taxon>
        <taxon>Viridiplantae</taxon>
        <taxon>Streptophyta</taxon>
        <taxon>Embryophyta</taxon>
        <taxon>Tracheophyta</taxon>
        <taxon>Spermatophyta</taxon>
        <taxon>Magnoliopsida</taxon>
        <taxon>eudicotyledons</taxon>
        <taxon>Gunneridae</taxon>
        <taxon>Pentapetalae</taxon>
        <taxon>asterids</taxon>
        <taxon>campanulids</taxon>
        <taxon>Asterales</taxon>
        <taxon>Asteraceae</taxon>
        <taxon>Asteroideae</taxon>
        <taxon>Anthemideae</taxon>
        <taxon>Anthemidinae</taxon>
        <taxon>Tanacetum</taxon>
    </lineage>
</organism>
<feature type="non-terminal residue" evidence="1">
    <location>
        <position position="1"/>
    </location>
</feature>
<dbReference type="EMBL" id="BKCJ011373825">
    <property type="protein sequence ID" value="GFD27051.1"/>
    <property type="molecule type" value="Genomic_DNA"/>
</dbReference>